<evidence type="ECO:0000256" key="5">
    <source>
        <dbReference type="ARBA" id="ARBA00022989"/>
    </source>
</evidence>
<evidence type="ECO:0000313" key="9">
    <source>
        <dbReference type="EMBL" id="CUH54115.1"/>
    </source>
</evidence>
<feature type="transmembrane region" description="Helical" evidence="7">
    <location>
        <begin position="224"/>
        <end position="247"/>
    </location>
</feature>
<feature type="transmembrane region" description="Helical" evidence="7">
    <location>
        <begin position="306"/>
        <end position="331"/>
    </location>
</feature>
<feature type="transmembrane region" description="Helical" evidence="7">
    <location>
        <begin position="138"/>
        <end position="160"/>
    </location>
</feature>
<dbReference type="InterPro" id="IPR020846">
    <property type="entry name" value="MFS_dom"/>
</dbReference>
<evidence type="ECO:0000313" key="10">
    <source>
        <dbReference type="Proteomes" id="UP000054823"/>
    </source>
</evidence>
<feature type="domain" description="Major facilitator superfamily (MFS) profile" evidence="8">
    <location>
        <begin position="1"/>
        <end position="398"/>
    </location>
</feature>
<dbReference type="PANTHER" id="PTHR23517:SF13">
    <property type="entry name" value="MAJOR FACILITATOR SUPERFAMILY MFS_1"/>
    <property type="match status" value="1"/>
</dbReference>
<proteinExistence type="predicted"/>
<feature type="transmembrane region" description="Helical" evidence="7">
    <location>
        <begin position="281"/>
        <end position="300"/>
    </location>
</feature>
<feature type="transmembrane region" description="Helical" evidence="7">
    <location>
        <begin position="372"/>
        <end position="391"/>
    </location>
</feature>
<dbReference type="GO" id="GO:0022857">
    <property type="term" value="F:transmembrane transporter activity"/>
    <property type="evidence" value="ECO:0007669"/>
    <property type="project" value="InterPro"/>
</dbReference>
<evidence type="ECO:0000259" key="8">
    <source>
        <dbReference type="PROSITE" id="PS50850"/>
    </source>
</evidence>
<protein>
    <submittedName>
        <fullName evidence="9">Inner membrane transport protein YdhC</fullName>
    </submittedName>
</protein>
<sequence>MTTIVMSPKARERAGFAIVLTGSALMMASASAPSPFYPLLQQQLGFSSLVVSEIFAIYAIALLATLLVAGSISDHVGRRPILSIGFVLLAVSAAGFELSGSVPALLLARVVQGVACGLLLSTLSAAITDLEPPEFKGIAAICNSVIPLVGLALGALVSGFAMEHLTEPKFDIFTGIAMASLVLALATWGLPETSPRHEGLLQALKPRVGLPIEVRGTFWRGAPALFAGWATGGLYLSLGALIISQVFGIQNVIVQGFVVALLAGVGALACFIARNYSAREVTLFGTAALSMGTFATLFGIHYENLVLYLIALAVVGTGFGTCFYGFIRSIIPLVPEDVRGETFAALFCISYLAFGLPVVIAGLLVLVFGLKVVVICYGSLIASLAALAGLMRKFGRTD</sequence>
<evidence type="ECO:0000256" key="4">
    <source>
        <dbReference type="ARBA" id="ARBA00022692"/>
    </source>
</evidence>
<feature type="transmembrane region" description="Helical" evidence="7">
    <location>
        <begin position="343"/>
        <end position="366"/>
    </location>
</feature>
<dbReference type="PROSITE" id="PS50850">
    <property type="entry name" value="MFS"/>
    <property type="match status" value="1"/>
</dbReference>
<reference evidence="9 10" key="1">
    <citation type="submission" date="2015-09" db="EMBL/GenBank/DDBJ databases">
        <authorList>
            <consortium name="Swine Surveillance"/>
        </authorList>
    </citation>
    <scope>NUCLEOTIDE SEQUENCE [LARGE SCALE GENOMIC DNA]</scope>
    <source>
        <strain evidence="9 10">CECT 7688</strain>
    </source>
</reference>
<accession>A0A0P1EU19</accession>
<keyword evidence="4 7" id="KW-0812">Transmembrane</keyword>
<comment type="subcellular location">
    <subcellularLocation>
        <location evidence="1">Cell membrane</location>
        <topology evidence="1">Multi-pass membrane protein</topology>
    </subcellularLocation>
</comment>
<feature type="transmembrane region" description="Helical" evidence="7">
    <location>
        <begin position="253"/>
        <end position="274"/>
    </location>
</feature>
<feature type="transmembrane region" description="Helical" evidence="7">
    <location>
        <begin position="172"/>
        <end position="190"/>
    </location>
</feature>
<feature type="transmembrane region" description="Helical" evidence="7">
    <location>
        <begin position="106"/>
        <end position="126"/>
    </location>
</feature>
<dbReference type="InterPro" id="IPR036259">
    <property type="entry name" value="MFS_trans_sf"/>
</dbReference>
<keyword evidence="5 7" id="KW-1133">Transmembrane helix</keyword>
<evidence type="ECO:0000256" key="6">
    <source>
        <dbReference type="ARBA" id="ARBA00023136"/>
    </source>
</evidence>
<keyword evidence="10" id="KW-1185">Reference proteome</keyword>
<keyword evidence="2" id="KW-0813">Transport</keyword>
<name>A0A0P1EU19_9RHOB</name>
<dbReference type="Pfam" id="PF07690">
    <property type="entry name" value="MFS_1"/>
    <property type="match status" value="1"/>
</dbReference>
<organism evidence="9 10">
    <name type="scientific">Shimia marina</name>
    <dbReference type="NCBI Taxonomy" id="321267"/>
    <lineage>
        <taxon>Bacteria</taxon>
        <taxon>Pseudomonadati</taxon>
        <taxon>Pseudomonadota</taxon>
        <taxon>Alphaproteobacteria</taxon>
        <taxon>Rhodobacterales</taxon>
        <taxon>Roseobacteraceae</taxon>
    </lineage>
</organism>
<dbReference type="EMBL" id="CYPW01000038">
    <property type="protein sequence ID" value="CUH54115.1"/>
    <property type="molecule type" value="Genomic_DNA"/>
</dbReference>
<dbReference type="InterPro" id="IPR011701">
    <property type="entry name" value="MFS"/>
</dbReference>
<dbReference type="Proteomes" id="UP000054823">
    <property type="component" value="Unassembled WGS sequence"/>
</dbReference>
<dbReference type="AlphaFoldDB" id="A0A0P1EU19"/>
<evidence type="ECO:0000256" key="3">
    <source>
        <dbReference type="ARBA" id="ARBA00022475"/>
    </source>
</evidence>
<dbReference type="Gene3D" id="1.20.1250.20">
    <property type="entry name" value="MFS general substrate transporter like domains"/>
    <property type="match status" value="1"/>
</dbReference>
<evidence type="ECO:0000256" key="1">
    <source>
        <dbReference type="ARBA" id="ARBA00004651"/>
    </source>
</evidence>
<evidence type="ECO:0000256" key="2">
    <source>
        <dbReference type="ARBA" id="ARBA00022448"/>
    </source>
</evidence>
<dbReference type="InterPro" id="IPR050171">
    <property type="entry name" value="MFS_Transporters"/>
</dbReference>
<dbReference type="PANTHER" id="PTHR23517">
    <property type="entry name" value="RESISTANCE PROTEIN MDTM, PUTATIVE-RELATED-RELATED"/>
    <property type="match status" value="1"/>
</dbReference>
<keyword evidence="6 7" id="KW-0472">Membrane</keyword>
<dbReference type="STRING" id="321267.SHM7688_03585"/>
<feature type="transmembrane region" description="Helical" evidence="7">
    <location>
        <begin position="81"/>
        <end position="100"/>
    </location>
</feature>
<dbReference type="RefSeq" id="WP_058241277.1">
    <property type="nucleotide sequence ID" value="NZ_CYPW01000038.1"/>
</dbReference>
<gene>
    <name evidence="9" type="primary">ydhC_2</name>
    <name evidence="9" type="ORF">SHM7688_03585</name>
</gene>
<feature type="transmembrane region" description="Helical" evidence="7">
    <location>
        <begin position="46"/>
        <end position="69"/>
    </location>
</feature>
<evidence type="ECO:0000256" key="7">
    <source>
        <dbReference type="SAM" id="Phobius"/>
    </source>
</evidence>
<dbReference type="SUPFAM" id="SSF103473">
    <property type="entry name" value="MFS general substrate transporter"/>
    <property type="match status" value="1"/>
</dbReference>
<dbReference type="OrthoDB" id="9764259at2"/>
<keyword evidence="3" id="KW-1003">Cell membrane</keyword>
<dbReference type="GO" id="GO:0005886">
    <property type="term" value="C:plasma membrane"/>
    <property type="evidence" value="ECO:0007669"/>
    <property type="project" value="UniProtKB-SubCell"/>
</dbReference>